<reference evidence="1 2" key="1">
    <citation type="journal article" date="2018" name="Mar. Genomics">
        <title>Complete genome sequence of Marinifilaceae bacterium strain SPP2, isolated from the Antarctic marine sediment.</title>
        <authorList>
            <person name="Watanabe M."/>
            <person name="Kojima H."/>
            <person name="Fukui M."/>
        </authorList>
    </citation>
    <scope>NUCLEOTIDE SEQUENCE [LARGE SCALE GENOMIC DNA]</scope>
    <source>
        <strain evidence="1 2">SPP2</strain>
    </source>
</reference>
<name>A0A1Y1CFB5_9BACT</name>
<sequence>MKTGHIILIGGVVTALVFKDKIIPYVSSKAGEIEDKAIAYLTNKINIQPSGLPKVGVNFVKGAVTLGGVIDLTSKTGFTATLNTYQIKLVLEKGAQKIILASTPIQNPNKVIVGNTKTPLKYSFAIPLESISKIMDTKDVEGFQLNMYVDHLKVNSVDVPSTKIDISRTWQDMAKTIKNPASLITDIYNGL</sequence>
<dbReference type="KEGG" id="mbas:ALGA_0658"/>
<gene>
    <name evidence="1" type="ORF">ALGA_0658</name>
</gene>
<proteinExistence type="predicted"/>
<protein>
    <submittedName>
        <fullName evidence="1">Uncharacterized protein</fullName>
    </submittedName>
</protein>
<dbReference type="EMBL" id="AP018042">
    <property type="protein sequence ID" value="BAX79047.1"/>
    <property type="molecule type" value="Genomic_DNA"/>
</dbReference>
<dbReference type="RefSeq" id="WP_096427977.1">
    <property type="nucleotide sequence ID" value="NZ_AP018042.1"/>
</dbReference>
<reference evidence="2" key="2">
    <citation type="journal article" date="2020" name="Antonie Van Leeuwenhoek">
        <title>Labilibaculum antarcticum sp. nov., a novel facultative anaerobic, psychrotorelant bacterium isolated from marine sediment of Antarctica.</title>
        <authorList>
            <person name="Watanabe M."/>
            <person name="Kojima H."/>
            <person name="Fukui M."/>
        </authorList>
    </citation>
    <scope>NUCLEOTIDE SEQUENCE [LARGE SCALE GENOMIC DNA]</scope>
    <source>
        <strain evidence="2">SPP2</strain>
    </source>
</reference>
<accession>A0A1Y1CFB5</accession>
<dbReference type="Proteomes" id="UP000218267">
    <property type="component" value="Chromosome"/>
</dbReference>
<evidence type="ECO:0000313" key="2">
    <source>
        <dbReference type="Proteomes" id="UP000218267"/>
    </source>
</evidence>
<organism evidence="1 2">
    <name type="scientific">Labilibaculum antarcticum</name>
    <dbReference type="NCBI Taxonomy" id="1717717"/>
    <lineage>
        <taxon>Bacteria</taxon>
        <taxon>Pseudomonadati</taxon>
        <taxon>Bacteroidota</taxon>
        <taxon>Bacteroidia</taxon>
        <taxon>Marinilabiliales</taxon>
        <taxon>Marinifilaceae</taxon>
        <taxon>Labilibaculum</taxon>
    </lineage>
</organism>
<evidence type="ECO:0000313" key="1">
    <source>
        <dbReference type="EMBL" id="BAX79047.1"/>
    </source>
</evidence>
<dbReference type="AlphaFoldDB" id="A0A1Y1CFB5"/>
<keyword evidence="2" id="KW-1185">Reference proteome</keyword>
<dbReference type="OrthoDB" id="1116828at2"/>